<dbReference type="InterPro" id="IPR020287">
    <property type="entry name" value="Tail_sheath_C"/>
</dbReference>
<evidence type="ECO:0000259" key="2">
    <source>
        <dbReference type="Pfam" id="PF17482"/>
    </source>
</evidence>
<organism evidence="3 4">
    <name type="scientific">Pseudozobellia thermophila</name>
    <dbReference type="NCBI Taxonomy" id="192903"/>
    <lineage>
        <taxon>Bacteria</taxon>
        <taxon>Pseudomonadati</taxon>
        <taxon>Bacteroidota</taxon>
        <taxon>Flavobacteriia</taxon>
        <taxon>Flavobacteriales</taxon>
        <taxon>Flavobacteriaceae</taxon>
        <taxon>Pseudozobellia</taxon>
    </lineage>
</organism>
<keyword evidence="4" id="KW-1185">Reference proteome</keyword>
<dbReference type="RefSeq" id="WP_072995091.1">
    <property type="nucleotide sequence ID" value="NZ_FQYU01000009.1"/>
</dbReference>
<dbReference type="PANTHER" id="PTHR35861:SF1">
    <property type="entry name" value="PHAGE TAIL SHEATH PROTEIN"/>
    <property type="match status" value="1"/>
</dbReference>
<dbReference type="STRING" id="192903.SAMN04488513_10918"/>
<sequence>MADYRTPGVYIEEISTLPASVAPVATAVPAFIGYTEKAIVDNVAIDPATTRTPVRITSMLEFEAHFGGAFQEYYSVELTDPPEGEVQTQIAVSSVGTTPLESPYILYYQVRMFYANGGGTCYVVSVGTYNNGDDDPATFPDDADIPTAATDIDSGALNEGLSACEEIDEITILTVPEAIMLDDANRKTIYDNMLVQCNKLQDRFAVMDVEASALSTVFNDGNSFRNDNVGPDYLKYGAAYYPSLKTQIEYAFSDDTVSISDTTTGGNGAIWDGQRLSAVITGQTLAGDDIPLKATATITIEATNMVAGDTVQIGTQVFTCTDAGGGPDDEFELGASPNGTAQNLNSAINNLAAAEATSQRTANVITLTAKADGAAGNDLELEYTPASGMGASLSGRTFEGGLDRYIDTELYNRIKKEIQKHKVVLYPCGAMAGIYASVDRDRGVWKAPANVSVAMVKEPVIQITKAEQADLNVDATTGKSINAIRFFNGKGNMVWGARTLAGNDNEWRYVPVRRFYNFMEESIKKATEFVIFEPNSKPTWVRTKAMIENFLTQLWRDGALAGAKPEHAFFVKIGLGETMTAVDILEGRMNIEIGVAAVRPAEFIILKFSHKLQES</sequence>
<protein>
    <recommendedName>
        <fullName evidence="2">Tail sheath protein C-terminal domain-containing protein</fullName>
    </recommendedName>
</protein>
<evidence type="ECO:0000313" key="4">
    <source>
        <dbReference type="Proteomes" id="UP000184543"/>
    </source>
</evidence>
<dbReference type="AlphaFoldDB" id="A0A1M6M719"/>
<dbReference type="Gene3D" id="3.40.50.11780">
    <property type="match status" value="1"/>
</dbReference>
<accession>A0A1M6M719</accession>
<name>A0A1M6M719_9FLAO</name>
<reference evidence="4" key="1">
    <citation type="submission" date="2016-11" db="EMBL/GenBank/DDBJ databases">
        <authorList>
            <person name="Varghese N."/>
            <person name="Submissions S."/>
        </authorList>
    </citation>
    <scope>NUCLEOTIDE SEQUENCE [LARGE SCALE GENOMIC DNA]</scope>
    <source>
        <strain evidence="4">DSM 19858</strain>
    </source>
</reference>
<proteinExistence type="inferred from homology"/>
<dbReference type="Pfam" id="PF17482">
    <property type="entry name" value="Phage_sheath_1C"/>
    <property type="match status" value="1"/>
</dbReference>
<dbReference type="EMBL" id="FQYU01000009">
    <property type="protein sequence ID" value="SHJ79242.1"/>
    <property type="molecule type" value="Genomic_DNA"/>
</dbReference>
<evidence type="ECO:0000313" key="3">
    <source>
        <dbReference type="EMBL" id="SHJ79242.1"/>
    </source>
</evidence>
<dbReference type="PANTHER" id="PTHR35861">
    <property type="match status" value="1"/>
</dbReference>
<dbReference type="InterPro" id="IPR052042">
    <property type="entry name" value="Tail_sheath_structural"/>
</dbReference>
<dbReference type="Proteomes" id="UP000184543">
    <property type="component" value="Unassembled WGS sequence"/>
</dbReference>
<feature type="domain" description="Tail sheath protein C-terminal" evidence="2">
    <location>
        <begin position="504"/>
        <end position="608"/>
    </location>
</feature>
<gene>
    <name evidence="3" type="ORF">SAMN04488513_10918</name>
</gene>
<evidence type="ECO:0000256" key="1">
    <source>
        <dbReference type="ARBA" id="ARBA00008005"/>
    </source>
</evidence>
<comment type="similarity">
    <text evidence="1">Belongs to the myoviridae tail sheath protein family.</text>
</comment>